<evidence type="ECO:0000256" key="10">
    <source>
        <dbReference type="ARBA" id="ARBA00023004"/>
    </source>
</evidence>
<name>A0ABQ4E5I2_9ACTN</name>
<evidence type="ECO:0000256" key="7">
    <source>
        <dbReference type="ARBA" id="ARBA00022723"/>
    </source>
</evidence>
<comment type="cofactor">
    <cofactor evidence="1">
        <name>FMN</name>
        <dbReference type="ChEBI" id="CHEBI:58210"/>
    </cofactor>
</comment>
<evidence type="ECO:0000256" key="11">
    <source>
        <dbReference type="ARBA" id="ARBA00023014"/>
    </source>
</evidence>
<dbReference type="Gene3D" id="2.160.20.60">
    <property type="entry name" value="Glutamate synthase, alpha subunit, C-terminal domain"/>
    <property type="match status" value="1"/>
</dbReference>
<keyword evidence="5" id="KW-0285">Flavoprotein</keyword>
<dbReference type="CDD" id="cd00713">
    <property type="entry name" value="GltS"/>
    <property type="match status" value="1"/>
</dbReference>
<dbReference type="CDD" id="cd00982">
    <property type="entry name" value="gltB_C"/>
    <property type="match status" value="1"/>
</dbReference>
<dbReference type="InterPro" id="IPR013785">
    <property type="entry name" value="Aldolase_TIM"/>
</dbReference>
<evidence type="ECO:0000256" key="15">
    <source>
        <dbReference type="SAM" id="MobiDB-lite"/>
    </source>
</evidence>
<dbReference type="EMBL" id="BONW01000022">
    <property type="protein sequence ID" value="GIG89966.1"/>
    <property type="molecule type" value="Genomic_DNA"/>
</dbReference>
<dbReference type="PANTHER" id="PTHR11938:SF133">
    <property type="entry name" value="GLUTAMATE SYNTHASE (NADH)"/>
    <property type="match status" value="1"/>
</dbReference>
<dbReference type="InterPro" id="IPR029055">
    <property type="entry name" value="Ntn_hydrolases_N"/>
</dbReference>
<dbReference type="PANTHER" id="PTHR11938">
    <property type="entry name" value="FAD NADPH DEHYDROGENASE/OXIDOREDUCTASE"/>
    <property type="match status" value="1"/>
</dbReference>
<reference evidence="17 18" key="1">
    <citation type="submission" date="2021-01" db="EMBL/GenBank/DDBJ databases">
        <title>Whole genome shotgun sequence of Plantactinospora endophytica NBRC 110450.</title>
        <authorList>
            <person name="Komaki H."/>
            <person name="Tamura T."/>
        </authorList>
    </citation>
    <scope>NUCLEOTIDE SEQUENCE [LARGE SCALE GENOMIC DNA]</scope>
    <source>
        <strain evidence="17 18">NBRC 110450</strain>
    </source>
</reference>
<protein>
    <submittedName>
        <fullName evidence="17">Glutamate synthase</fullName>
    </submittedName>
</protein>
<keyword evidence="13" id="KW-0003">3Fe-4S</keyword>
<feature type="region of interest" description="Disordered" evidence="15">
    <location>
        <begin position="1567"/>
        <end position="1601"/>
    </location>
</feature>
<dbReference type="Pfam" id="PF00310">
    <property type="entry name" value="GATase_2"/>
    <property type="match status" value="1"/>
</dbReference>
<comment type="pathway">
    <text evidence="14">Amino-acid biosynthesis.</text>
</comment>
<proteinExistence type="inferred from homology"/>
<evidence type="ECO:0000256" key="2">
    <source>
        <dbReference type="ARBA" id="ARBA00001927"/>
    </source>
</evidence>
<keyword evidence="8" id="KW-0315">Glutamine amidotransferase</keyword>
<feature type="compositionally biased region" description="Pro residues" evidence="15">
    <location>
        <begin position="1575"/>
        <end position="1584"/>
    </location>
</feature>
<dbReference type="Proteomes" id="UP000646749">
    <property type="component" value="Unassembled WGS sequence"/>
</dbReference>
<evidence type="ECO:0000313" key="18">
    <source>
        <dbReference type="Proteomes" id="UP000646749"/>
    </source>
</evidence>
<accession>A0ABQ4E5I2</accession>
<keyword evidence="9" id="KW-0560">Oxidoreductase</keyword>
<comment type="cofactor">
    <cofactor evidence="2">
        <name>[3Fe-4S] cluster</name>
        <dbReference type="ChEBI" id="CHEBI:21137"/>
    </cofactor>
</comment>
<evidence type="ECO:0000256" key="12">
    <source>
        <dbReference type="ARBA" id="ARBA00023164"/>
    </source>
</evidence>
<dbReference type="Pfam" id="PF01645">
    <property type="entry name" value="Glu_synthase"/>
    <property type="match status" value="1"/>
</dbReference>
<dbReference type="InterPro" id="IPR017932">
    <property type="entry name" value="GATase_2_dom"/>
</dbReference>
<dbReference type="SUPFAM" id="SSF51395">
    <property type="entry name" value="FMN-linked oxidoreductases"/>
    <property type="match status" value="1"/>
</dbReference>
<evidence type="ECO:0000256" key="9">
    <source>
        <dbReference type="ARBA" id="ARBA00023002"/>
    </source>
</evidence>
<organism evidence="17 18">
    <name type="scientific">Plantactinospora endophytica</name>
    <dbReference type="NCBI Taxonomy" id="673535"/>
    <lineage>
        <taxon>Bacteria</taxon>
        <taxon>Bacillati</taxon>
        <taxon>Actinomycetota</taxon>
        <taxon>Actinomycetes</taxon>
        <taxon>Micromonosporales</taxon>
        <taxon>Micromonosporaceae</taxon>
        <taxon>Plantactinospora</taxon>
    </lineage>
</organism>
<feature type="domain" description="Glutamine amidotransferase type-2" evidence="16">
    <location>
        <begin position="53"/>
        <end position="455"/>
    </location>
</feature>
<evidence type="ECO:0000313" key="17">
    <source>
        <dbReference type="EMBL" id="GIG89966.1"/>
    </source>
</evidence>
<dbReference type="NCBIfam" id="NF008730">
    <property type="entry name" value="PRK11750.1"/>
    <property type="match status" value="1"/>
</dbReference>
<evidence type="ECO:0000259" key="16">
    <source>
        <dbReference type="PROSITE" id="PS51278"/>
    </source>
</evidence>
<keyword evidence="7" id="KW-0479">Metal-binding</keyword>
<keyword evidence="4" id="KW-0028">Amino-acid biosynthesis</keyword>
<dbReference type="Pfam" id="PF01493">
    <property type="entry name" value="GXGXG"/>
    <property type="match status" value="1"/>
</dbReference>
<evidence type="ECO:0000256" key="3">
    <source>
        <dbReference type="ARBA" id="ARBA00009716"/>
    </source>
</evidence>
<dbReference type="SUPFAM" id="SSF56235">
    <property type="entry name" value="N-terminal nucleophile aminohydrolases (Ntn hydrolases)"/>
    <property type="match status" value="1"/>
</dbReference>
<feature type="region of interest" description="Disordered" evidence="15">
    <location>
        <begin position="1"/>
        <end position="46"/>
    </location>
</feature>
<dbReference type="InterPro" id="IPR036485">
    <property type="entry name" value="Glu_synth_asu_C_sf"/>
</dbReference>
<gene>
    <name evidence="17" type="primary">gltB</name>
    <name evidence="17" type="ORF">Pen02_49020</name>
</gene>
<dbReference type="InterPro" id="IPR006982">
    <property type="entry name" value="Glu_synth_centr_N"/>
</dbReference>
<evidence type="ECO:0000256" key="1">
    <source>
        <dbReference type="ARBA" id="ARBA00001917"/>
    </source>
</evidence>
<keyword evidence="11" id="KW-0411">Iron-sulfur</keyword>
<dbReference type="InterPro" id="IPR002932">
    <property type="entry name" value="Glu_synthdom"/>
</dbReference>
<evidence type="ECO:0000256" key="8">
    <source>
        <dbReference type="ARBA" id="ARBA00022962"/>
    </source>
</evidence>
<dbReference type="InterPro" id="IPR050711">
    <property type="entry name" value="ET-N_metabolism_enzyme"/>
</dbReference>
<evidence type="ECO:0000256" key="6">
    <source>
        <dbReference type="ARBA" id="ARBA00022643"/>
    </source>
</evidence>
<keyword evidence="6" id="KW-0288">FMN</keyword>
<dbReference type="RefSeq" id="WP_203868396.1">
    <property type="nucleotide sequence ID" value="NZ_BONW01000022.1"/>
</dbReference>
<evidence type="ECO:0000256" key="5">
    <source>
        <dbReference type="ARBA" id="ARBA00022630"/>
    </source>
</evidence>
<dbReference type="Gene3D" id="3.20.20.70">
    <property type="entry name" value="Aldolase class I"/>
    <property type="match status" value="2"/>
</dbReference>
<sequence>MAFPYPQEPHLSSSAGADSASTGPARVPEHTGPTARPPEPQGLYDPAAERDACGVAFVADLHGRRSHDVVAKGLAALCRLDHRGARGAEQNTGDGAGIMLQVPDEFLRQVVDFPLPPAGQYATGLVFLPTDPDDEARARTVLEKYALVEGAEILGWRDVPVRAGDLGETALAARPVIRQVFLAAHRLTGSVAGRAGAPLTGLDLDRVAFCVRKQAERETAERGVPAYFPSLSARTMVYKGMLTPDQLPEFFPDLTDPRVASAIALVHSRFSTNTFPSWPLAHPYRFIAHNGEINTIRGNKNWMQAREALLASPDIPGNLKRLFPICTPAASDSANFDEVLELLHLAGRSLPHAVLMMIPEAWENDPDMAPAKRAFYRFHASLMEPWDGPASVAFTDGSLVGAVLDRNGLRPGRWWLTSDGLVVLGSEAGVLDLDPASVVAKGRLQPGRMFLVDTVAGRIVLDDEIKSALAAEHPYDDWLHAGLIDLADLPPRRHTVYGHQSVRRRQQTFGYTEEELKILLGPMARAGAEPVGSMGTDTPISPLSTRPRLLYDYFHQLFAQVTNPPLDAIREELVTSLQATIGPEGNLLDPTPASCRQVVLPYPVIDNDELAKILKIDADGDLPGFKGVRVSGLYRVRDGAAGLKARLTEICRHVSEAIEDGVRILVLSDRDSTADLAPIPSLLLTAAVHQHLVREQTRTQAALIVESGDCREVHHTALLIGYGAAAVNPYLAFESVEDLISTGALVGVEPATAVRNYVKALGKGVLKIMSKMGISTVSSYCGAQVFEAVGLDNRLLQRYFAGTPGKIGGVGLTEIHAEVAARHARAYAENTGQLTHRPLEVGGEYQWRREGELHLFNPETVFLLQHATRSRQYDVFRDYTAKVDALAEQAGSLRGLFRLRTGVREPVPLSEVEPASEIVKRFATGAMSYGSISAEAHETLAIAMNRLGGKSNTGEGGEDVERLHDPTRRSAVKQVASGRFGVTSEYLVNADDIQIKMAQGAKPGEGGQLPGNKVWPWIARTRHATPGVGLISPPPHHDIYSIEDLAQLVHDLKSVNPAARVHVKLVSEVGVGTVAAGVAKLKADVILISGHDGGTGASPLNSLKHAGTPWELGLAEAQQTLLLNKLRDRVTVQVDGQLKTGRDIVVAALLGAEEYGFATAPLIVAGCVMMRVCHLDTCPVGIATQNPVLRERYTGRPEFVENFFLFLAEEVRGYLAELGFRSLEEAIGATELLDFAPALDHWKAHGLDLRPVLHVPELPAGAARRGVRAQDHGLDRSLDNELLALAEPALTDGTPVRAAVAVRNEHRSVGAMLGGAVTRRYGGAGLPADTIEFDLTGTAGQSFGAFLPSGVTLRLAGDANDYVGKGLSGGRIVVRPDPAAPFAGGLDAPAGPNGRAEDQIIAGNTILYGATGGELFLRGRVGERFAVRNSGAVTVVEGLGDHGCEYMTGGVVVVLGGTGRNFAAGMSGGTAFVWQLDSRRVNPELVDLAPLTDDERVTLYDLVQRHFAETDSSVAEGLLKRWPEAVREFTAVVPRDYKRVMEIMRIAQAEGRDVDEAVMGALATPGVPAQAAAATPPPVPPTSPVRPVGTGSRPSQEVARA</sequence>
<evidence type="ECO:0000256" key="13">
    <source>
        <dbReference type="ARBA" id="ARBA00023291"/>
    </source>
</evidence>
<dbReference type="Pfam" id="PF04898">
    <property type="entry name" value="Glu_syn_central"/>
    <property type="match status" value="1"/>
</dbReference>
<feature type="compositionally biased region" description="Low complexity" evidence="15">
    <location>
        <begin position="12"/>
        <end position="21"/>
    </location>
</feature>
<evidence type="ECO:0000256" key="4">
    <source>
        <dbReference type="ARBA" id="ARBA00022605"/>
    </source>
</evidence>
<keyword evidence="18" id="KW-1185">Reference proteome</keyword>
<dbReference type="Gene3D" id="3.60.20.10">
    <property type="entry name" value="Glutamine Phosphoribosylpyrophosphate, subunit 1, domain 1"/>
    <property type="match status" value="1"/>
</dbReference>
<evidence type="ECO:0000256" key="14">
    <source>
        <dbReference type="ARBA" id="ARBA00029440"/>
    </source>
</evidence>
<keyword evidence="12" id="KW-0314">Glutamate biosynthesis</keyword>
<dbReference type="SUPFAM" id="SSF69336">
    <property type="entry name" value="Alpha subunit of glutamate synthase, C-terminal domain"/>
    <property type="match status" value="1"/>
</dbReference>
<dbReference type="PROSITE" id="PS51278">
    <property type="entry name" value="GATASE_TYPE_2"/>
    <property type="match status" value="1"/>
</dbReference>
<dbReference type="CDD" id="cd02808">
    <property type="entry name" value="GltS_FMN"/>
    <property type="match status" value="1"/>
</dbReference>
<comment type="caution">
    <text evidence="17">The sequence shown here is derived from an EMBL/GenBank/DDBJ whole genome shotgun (WGS) entry which is preliminary data.</text>
</comment>
<keyword evidence="10" id="KW-0408">Iron</keyword>
<dbReference type="InterPro" id="IPR002489">
    <property type="entry name" value="Glu_synth_asu_C"/>
</dbReference>
<comment type="similarity">
    <text evidence="3">Belongs to the glutamate synthase family.</text>
</comment>